<protein>
    <submittedName>
        <fullName evidence="3">Uncharacterized protein</fullName>
    </submittedName>
</protein>
<evidence type="ECO:0000256" key="1">
    <source>
        <dbReference type="SAM" id="Coils"/>
    </source>
</evidence>
<feature type="compositionally biased region" description="Acidic residues" evidence="2">
    <location>
        <begin position="132"/>
        <end position="146"/>
    </location>
</feature>
<keyword evidence="4" id="KW-1185">Reference proteome</keyword>
<feature type="region of interest" description="Disordered" evidence="2">
    <location>
        <begin position="1"/>
        <end position="31"/>
    </location>
</feature>
<accession>A0AAE0LL32</accession>
<evidence type="ECO:0000313" key="3">
    <source>
        <dbReference type="EMBL" id="KAK3289366.1"/>
    </source>
</evidence>
<keyword evidence="1" id="KW-0175">Coiled coil</keyword>
<dbReference type="AlphaFoldDB" id="A0AAE0LL32"/>
<evidence type="ECO:0000313" key="4">
    <source>
        <dbReference type="Proteomes" id="UP001190700"/>
    </source>
</evidence>
<sequence>MQRYKRAGVPGAPPPPPYPPPSGFQAGGDYGSGYAGGYNAGYGGSWAGPRPPSKFSELQEKLVSARMEKRSAELKLDNERALHEKDRELEEAKAVIDKKKKKKEIKRIRRRVRRAYLLTTTAPAPRRRRPGEEEDDADIVEEDEEKIGDSVQQTEEVVRDRFKAAAGTKRMVDILKATKKFPATWDKAKHNGGQTRPARIKHRMAADAELWGAKKHYSWMRSYVICNYVYLPVAAFSGKRDCNAGEKALIRAAQHPATTLNTSGSRATNKVTENVVDIQPGLLESTSWKVVKLLYGYKKVSATVLNDEGETRLAGKSWEVVNEVKRRAVQLKFEKGVTAVWDLWASEVVKKPVRTPETTVELYRSLLEQLVRLFEAVRADLPRKDRAQVRRHISLAAKMVHNFTLKGVYPLKLPPADTWKSYGVRKVTEEMVKDLRIPTVVENFVKRRTMPVMTSTDSIFSITDFPITLSALSYHDLYGRWRDLIRHLQRDLVLLVLHSVGRTYNPLAQPELTALAAESRAVGVSGSGGRAASKLKKIRWKN</sequence>
<dbReference type="Proteomes" id="UP001190700">
    <property type="component" value="Unassembled WGS sequence"/>
</dbReference>
<dbReference type="EMBL" id="LGRX02000160">
    <property type="protein sequence ID" value="KAK3289366.1"/>
    <property type="molecule type" value="Genomic_DNA"/>
</dbReference>
<comment type="caution">
    <text evidence="3">The sequence shown here is derived from an EMBL/GenBank/DDBJ whole genome shotgun (WGS) entry which is preliminary data.</text>
</comment>
<feature type="compositionally biased region" description="Pro residues" evidence="2">
    <location>
        <begin position="11"/>
        <end position="22"/>
    </location>
</feature>
<gene>
    <name evidence="3" type="ORF">CYMTET_3203</name>
</gene>
<organism evidence="3 4">
    <name type="scientific">Cymbomonas tetramitiformis</name>
    <dbReference type="NCBI Taxonomy" id="36881"/>
    <lineage>
        <taxon>Eukaryota</taxon>
        <taxon>Viridiplantae</taxon>
        <taxon>Chlorophyta</taxon>
        <taxon>Pyramimonadophyceae</taxon>
        <taxon>Pyramimonadales</taxon>
        <taxon>Pyramimonadaceae</taxon>
        <taxon>Cymbomonas</taxon>
    </lineage>
</organism>
<proteinExistence type="predicted"/>
<name>A0AAE0LL32_9CHLO</name>
<feature type="coiled-coil region" evidence="1">
    <location>
        <begin position="55"/>
        <end position="109"/>
    </location>
</feature>
<reference evidence="3 4" key="1">
    <citation type="journal article" date="2015" name="Genome Biol. Evol.">
        <title>Comparative Genomics of a Bacterivorous Green Alga Reveals Evolutionary Causalities and Consequences of Phago-Mixotrophic Mode of Nutrition.</title>
        <authorList>
            <person name="Burns J.A."/>
            <person name="Paasch A."/>
            <person name="Narechania A."/>
            <person name="Kim E."/>
        </authorList>
    </citation>
    <scope>NUCLEOTIDE SEQUENCE [LARGE SCALE GENOMIC DNA]</scope>
    <source>
        <strain evidence="3 4">PLY_AMNH</strain>
    </source>
</reference>
<feature type="region of interest" description="Disordered" evidence="2">
    <location>
        <begin position="119"/>
        <end position="153"/>
    </location>
</feature>
<evidence type="ECO:0000256" key="2">
    <source>
        <dbReference type="SAM" id="MobiDB-lite"/>
    </source>
</evidence>